<reference evidence="1" key="1">
    <citation type="journal article" date="2019" name="MBio">
        <title>Virus Genomes from Deep Sea Sediments Expand the Ocean Megavirome and Support Independent Origins of Viral Gigantism.</title>
        <authorList>
            <person name="Backstrom D."/>
            <person name="Yutin N."/>
            <person name="Jorgensen S.L."/>
            <person name="Dharamshi J."/>
            <person name="Homa F."/>
            <person name="Zaremba-Niedwiedzka K."/>
            <person name="Spang A."/>
            <person name="Wolf Y.I."/>
            <person name="Koonin E.V."/>
            <person name="Ettema T.J."/>
        </authorList>
    </citation>
    <scope>NUCLEOTIDE SEQUENCE</scope>
</reference>
<dbReference type="EMBL" id="MK500425">
    <property type="protein sequence ID" value="QBK89474.1"/>
    <property type="molecule type" value="Genomic_DNA"/>
</dbReference>
<organism evidence="1">
    <name type="scientific">Mimivirus LCMiAC02</name>
    <dbReference type="NCBI Taxonomy" id="2506609"/>
    <lineage>
        <taxon>Viruses</taxon>
        <taxon>Varidnaviria</taxon>
        <taxon>Bamfordvirae</taxon>
        <taxon>Nucleocytoviricota</taxon>
        <taxon>Megaviricetes</taxon>
        <taxon>Imitervirales</taxon>
        <taxon>Mimiviridae</taxon>
        <taxon>Klosneuvirinae</taxon>
    </lineage>
</organism>
<name>A0A481Z1Y9_9VIRU</name>
<evidence type="ECO:0000313" key="1">
    <source>
        <dbReference type="EMBL" id="QBK89474.1"/>
    </source>
</evidence>
<protein>
    <submittedName>
        <fullName evidence="1">Uncharacterized protein</fullName>
    </submittedName>
</protein>
<proteinExistence type="predicted"/>
<sequence>MNRIRNINGVWQVLITPNIRISPDSSLLIGNWDDTSLRGYYVLTFDTRRDAQNIAFHYPDIDWYRIVLNQEYIFYRLNKQISDVLKQHKFDVQYIPQLMDPITFKNTMFDRVEINGDRFNLAEYMNDIISFTIVNPWTQNLFKIAKILEKHRIHLYRDDLRIFKRKITDGKIIFLYGMTEFGTVYEIKLIPTLLYQWANWYKKVGHLNRDNAMKLYSKYLNKQKTFDLEFPGV</sequence>
<gene>
    <name evidence="1" type="ORF">LCMiAC02_05690</name>
</gene>
<accession>A0A481Z1Y9</accession>